<evidence type="ECO:0000256" key="3">
    <source>
        <dbReference type="ARBA" id="ARBA00007637"/>
    </source>
</evidence>
<dbReference type="GO" id="GO:0003978">
    <property type="term" value="F:UDP-glucose 4-epimerase activity"/>
    <property type="evidence" value="ECO:0007669"/>
    <property type="project" value="UniProtKB-UniRule"/>
</dbReference>
<evidence type="ECO:0000256" key="5">
    <source>
        <dbReference type="ARBA" id="ARBA00018569"/>
    </source>
</evidence>
<proteinExistence type="inferred from homology"/>
<accession>A0A9D9BSA8</accession>
<reference evidence="10" key="1">
    <citation type="journal article" date="2021" name="Front. Mar. Sci.">
        <title>Genomes of Diverse Isolates of Prochlorococcus High-Light-Adapted Clade II in the Western Pacific Ocean.</title>
        <authorList>
            <person name="Yan W."/>
            <person name="Feng X."/>
            <person name="Zhang W."/>
            <person name="Nawaz M.Z."/>
            <person name="Luo T."/>
            <person name="Zhang R."/>
            <person name="Jiao N."/>
        </authorList>
    </citation>
    <scope>NUCLEOTIDE SEQUENCE</scope>
    <source>
        <strain evidence="10">CUG1433</strain>
    </source>
</reference>
<dbReference type="NCBIfam" id="TIGR01179">
    <property type="entry name" value="galE"/>
    <property type="match status" value="1"/>
</dbReference>
<comment type="pathway">
    <text evidence="8">Carbohydrate metabolism; galactose metabolism.</text>
</comment>
<comment type="cofactor">
    <cofactor evidence="2 8">
        <name>NAD(+)</name>
        <dbReference type="ChEBI" id="CHEBI:57540"/>
    </cofactor>
</comment>
<evidence type="ECO:0000313" key="10">
    <source>
        <dbReference type="EMBL" id="MBO6971840.1"/>
    </source>
</evidence>
<gene>
    <name evidence="10" type="primary">galE</name>
    <name evidence="10" type="ORF">JJ842_07940</name>
</gene>
<comment type="catalytic activity">
    <reaction evidence="1 8">
        <text>UDP-alpha-D-glucose = UDP-alpha-D-galactose</text>
        <dbReference type="Rhea" id="RHEA:22168"/>
        <dbReference type="ChEBI" id="CHEBI:58885"/>
        <dbReference type="ChEBI" id="CHEBI:66914"/>
        <dbReference type="EC" id="5.1.3.2"/>
    </reaction>
</comment>
<sequence length="351" mass="39812">MKTILVTGGLGFVGSHTCVTLLEKGYKILIVDSLINSKKKVIERIKKIILSTKNDFNKQLLFYQCDLRDESKLENIFKNNTSESKQVDAVIHFAGLKAVSESIKDPLRYFDFNVISTINLLKIMEKFNCKKIVFSSSATIYGNNGEYCNLKEDTNAEPINPYGETKIIIEKILQNLYLSSNSWSVSILRYFNPIGAHPSGLIGENPLDPPNNIFPIINDVALGQRKKLIIYGNDWDTYDGTGVRDYIHVMDLADGHVSALEYLFKNNGEIIHLNLGTGNGTSVLELISIFQSVNNIEIPYFFSKKRKGDVARLVADITLAKEKLNWLPIRDLKMMCRDGWQWKKQNINGYE</sequence>
<dbReference type="InterPro" id="IPR036291">
    <property type="entry name" value="NAD(P)-bd_dom_sf"/>
</dbReference>
<dbReference type="GO" id="GO:0006012">
    <property type="term" value="P:galactose metabolic process"/>
    <property type="evidence" value="ECO:0007669"/>
    <property type="project" value="InterPro"/>
</dbReference>
<comment type="subunit">
    <text evidence="8">Homodimer.</text>
</comment>
<dbReference type="AlphaFoldDB" id="A0A9D9BSA8"/>
<evidence type="ECO:0000256" key="4">
    <source>
        <dbReference type="ARBA" id="ARBA00013189"/>
    </source>
</evidence>
<dbReference type="PANTHER" id="PTHR43725">
    <property type="entry name" value="UDP-GLUCOSE 4-EPIMERASE"/>
    <property type="match status" value="1"/>
</dbReference>
<dbReference type="SUPFAM" id="SSF51735">
    <property type="entry name" value="NAD(P)-binding Rossmann-fold domains"/>
    <property type="match status" value="1"/>
</dbReference>
<protein>
    <recommendedName>
        <fullName evidence="5 8">UDP-glucose 4-epimerase</fullName>
        <ecNumber evidence="4 8">5.1.3.2</ecNumber>
    </recommendedName>
</protein>
<evidence type="ECO:0000256" key="2">
    <source>
        <dbReference type="ARBA" id="ARBA00001911"/>
    </source>
</evidence>
<evidence type="ECO:0000256" key="7">
    <source>
        <dbReference type="ARBA" id="ARBA00023235"/>
    </source>
</evidence>
<keyword evidence="6 8" id="KW-0520">NAD</keyword>
<organism evidence="10 11">
    <name type="scientific">Prochlorococcus marinus CUG1433</name>
    <dbReference type="NCBI Taxonomy" id="2774506"/>
    <lineage>
        <taxon>Bacteria</taxon>
        <taxon>Bacillati</taxon>
        <taxon>Cyanobacteriota</taxon>
        <taxon>Cyanophyceae</taxon>
        <taxon>Synechococcales</taxon>
        <taxon>Prochlorococcaceae</taxon>
        <taxon>Prochlorococcus</taxon>
    </lineage>
</organism>
<dbReference type="Pfam" id="PF16363">
    <property type="entry name" value="GDP_Man_Dehyd"/>
    <property type="match status" value="1"/>
</dbReference>
<dbReference type="EC" id="5.1.3.2" evidence="4 8"/>
<dbReference type="EMBL" id="JAEPLN010000001">
    <property type="protein sequence ID" value="MBO6971840.1"/>
    <property type="molecule type" value="Genomic_DNA"/>
</dbReference>
<keyword evidence="7 8" id="KW-0413">Isomerase</keyword>
<dbReference type="Gene3D" id="3.40.50.720">
    <property type="entry name" value="NAD(P)-binding Rossmann-like Domain"/>
    <property type="match status" value="1"/>
</dbReference>
<dbReference type="Proteomes" id="UP000668060">
    <property type="component" value="Unassembled WGS sequence"/>
</dbReference>
<comment type="similarity">
    <text evidence="3 8">Belongs to the NAD(P)-dependent epimerase/dehydratase family.</text>
</comment>
<evidence type="ECO:0000313" key="11">
    <source>
        <dbReference type="Proteomes" id="UP000668060"/>
    </source>
</evidence>
<dbReference type="PANTHER" id="PTHR43725:SF47">
    <property type="entry name" value="UDP-GLUCOSE 4-EPIMERASE"/>
    <property type="match status" value="1"/>
</dbReference>
<keyword evidence="8" id="KW-0119">Carbohydrate metabolism</keyword>
<dbReference type="InterPro" id="IPR005886">
    <property type="entry name" value="UDP_G4E"/>
</dbReference>
<name>A0A9D9BSA8_PROMR</name>
<evidence type="ECO:0000256" key="8">
    <source>
        <dbReference type="RuleBase" id="RU366046"/>
    </source>
</evidence>
<dbReference type="Gene3D" id="3.90.25.10">
    <property type="entry name" value="UDP-galactose 4-epimerase, domain 1"/>
    <property type="match status" value="1"/>
</dbReference>
<dbReference type="InterPro" id="IPR016040">
    <property type="entry name" value="NAD(P)-bd_dom"/>
</dbReference>
<evidence type="ECO:0000256" key="1">
    <source>
        <dbReference type="ARBA" id="ARBA00000083"/>
    </source>
</evidence>
<comment type="caution">
    <text evidence="10">The sequence shown here is derived from an EMBL/GenBank/DDBJ whole genome shotgun (WGS) entry which is preliminary data.</text>
</comment>
<evidence type="ECO:0000259" key="9">
    <source>
        <dbReference type="Pfam" id="PF16363"/>
    </source>
</evidence>
<dbReference type="CDD" id="cd05247">
    <property type="entry name" value="UDP_G4E_1_SDR_e"/>
    <property type="match status" value="1"/>
</dbReference>
<dbReference type="GO" id="GO:0005829">
    <property type="term" value="C:cytosol"/>
    <property type="evidence" value="ECO:0007669"/>
    <property type="project" value="TreeGrafter"/>
</dbReference>
<evidence type="ECO:0000256" key="6">
    <source>
        <dbReference type="ARBA" id="ARBA00023027"/>
    </source>
</evidence>
<feature type="domain" description="NAD(P)-binding" evidence="9">
    <location>
        <begin position="5"/>
        <end position="338"/>
    </location>
</feature>